<dbReference type="Pfam" id="PF02518">
    <property type="entry name" value="HATPase_c"/>
    <property type="match status" value="1"/>
</dbReference>
<dbReference type="InterPro" id="IPR050736">
    <property type="entry name" value="Sensor_HK_Regulatory"/>
</dbReference>
<keyword evidence="5 9" id="KW-0418">Kinase</keyword>
<dbReference type="InterPro" id="IPR004358">
    <property type="entry name" value="Sig_transdc_His_kin-like_C"/>
</dbReference>
<dbReference type="Pfam" id="PF00512">
    <property type="entry name" value="HisKA"/>
    <property type="match status" value="1"/>
</dbReference>
<dbReference type="CDD" id="cd00082">
    <property type="entry name" value="HisKA"/>
    <property type="match status" value="1"/>
</dbReference>
<name>A0A1M5VKD2_9BACT</name>
<evidence type="ECO:0000256" key="5">
    <source>
        <dbReference type="ARBA" id="ARBA00022777"/>
    </source>
</evidence>
<dbReference type="FunFam" id="3.30.565.10:FF:000006">
    <property type="entry name" value="Sensor histidine kinase WalK"/>
    <property type="match status" value="1"/>
</dbReference>
<dbReference type="AlphaFoldDB" id="A0A1M5VKD2"/>
<protein>
    <recommendedName>
        <fullName evidence="2">histidine kinase</fullName>
        <ecNumber evidence="2">2.7.13.3</ecNumber>
    </recommendedName>
</protein>
<dbReference type="PANTHER" id="PTHR43711">
    <property type="entry name" value="TWO-COMPONENT HISTIDINE KINASE"/>
    <property type="match status" value="1"/>
</dbReference>
<evidence type="ECO:0000313" key="9">
    <source>
        <dbReference type="EMBL" id="SHH75675.1"/>
    </source>
</evidence>
<evidence type="ECO:0000256" key="3">
    <source>
        <dbReference type="ARBA" id="ARBA00022553"/>
    </source>
</evidence>
<dbReference type="Gene3D" id="1.10.287.130">
    <property type="match status" value="1"/>
</dbReference>
<evidence type="ECO:0000256" key="4">
    <source>
        <dbReference type="ARBA" id="ARBA00022679"/>
    </source>
</evidence>
<evidence type="ECO:0000259" key="8">
    <source>
        <dbReference type="PROSITE" id="PS50109"/>
    </source>
</evidence>
<feature type="transmembrane region" description="Helical" evidence="7">
    <location>
        <begin position="21"/>
        <end position="43"/>
    </location>
</feature>
<dbReference type="OrthoDB" id="9815202at2"/>
<dbReference type="GO" id="GO:0000155">
    <property type="term" value="F:phosphorelay sensor kinase activity"/>
    <property type="evidence" value="ECO:0007669"/>
    <property type="project" value="InterPro"/>
</dbReference>
<dbReference type="SMART" id="SM00387">
    <property type="entry name" value="HATPase_c"/>
    <property type="match status" value="1"/>
</dbReference>
<keyword evidence="4" id="KW-0808">Transferase</keyword>
<dbReference type="SUPFAM" id="SSF55874">
    <property type="entry name" value="ATPase domain of HSP90 chaperone/DNA topoisomerase II/histidine kinase"/>
    <property type="match status" value="1"/>
</dbReference>
<gene>
    <name evidence="9" type="ORF">SAMN02745124_01761</name>
</gene>
<dbReference type="InterPro" id="IPR036097">
    <property type="entry name" value="HisK_dim/P_sf"/>
</dbReference>
<evidence type="ECO:0000256" key="7">
    <source>
        <dbReference type="SAM" id="Phobius"/>
    </source>
</evidence>
<dbReference type="EC" id="2.7.13.3" evidence="2"/>
<keyword evidence="7" id="KW-0472">Membrane</keyword>
<evidence type="ECO:0000256" key="2">
    <source>
        <dbReference type="ARBA" id="ARBA00012438"/>
    </source>
</evidence>
<dbReference type="InterPro" id="IPR003661">
    <property type="entry name" value="HisK_dim/P_dom"/>
</dbReference>
<organism evidence="9 10">
    <name type="scientific">Desulfofustis glycolicus DSM 9705</name>
    <dbReference type="NCBI Taxonomy" id="1121409"/>
    <lineage>
        <taxon>Bacteria</taxon>
        <taxon>Pseudomonadati</taxon>
        <taxon>Thermodesulfobacteriota</taxon>
        <taxon>Desulfobulbia</taxon>
        <taxon>Desulfobulbales</taxon>
        <taxon>Desulfocapsaceae</taxon>
        <taxon>Desulfofustis</taxon>
    </lineage>
</organism>
<keyword evidence="7" id="KW-0812">Transmembrane</keyword>
<dbReference type="PRINTS" id="PR00344">
    <property type="entry name" value="BCTRLSENSOR"/>
</dbReference>
<dbReference type="SMART" id="SM00388">
    <property type="entry name" value="HisKA"/>
    <property type="match status" value="1"/>
</dbReference>
<reference evidence="9 10" key="1">
    <citation type="submission" date="2016-11" db="EMBL/GenBank/DDBJ databases">
        <authorList>
            <person name="Jaros S."/>
            <person name="Januszkiewicz K."/>
            <person name="Wedrychowicz H."/>
        </authorList>
    </citation>
    <scope>NUCLEOTIDE SEQUENCE [LARGE SCALE GENOMIC DNA]</scope>
    <source>
        <strain evidence="9 10">DSM 9705</strain>
    </source>
</reference>
<keyword evidence="3" id="KW-0597">Phosphoprotein</keyword>
<dbReference type="Proteomes" id="UP000184139">
    <property type="component" value="Unassembled WGS sequence"/>
</dbReference>
<dbReference type="Gene3D" id="3.30.565.10">
    <property type="entry name" value="Histidine kinase-like ATPase, C-terminal domain"/>
    <property type="match status" value="1"/>
</dbReference>
<dbReference type="InterPro" id="IPR005467">
    <property type="entry name" value="His_kinase_dom"/>
</dbReference>
<dbReference type="STRING" id="1121409.SAMN02745124_01761"/>
<evidence type="ECO:0000313" key="10">
    <source>
        <dbReference type="Proteomes" id="UP000184139"/>
    </source>
</evidence>
<dbReference type="PANTHER" id="PTHR43711:SF1">
    <property type="entry name" value="HISTIDINE KINASE 1"/>
    <property type="match status" value="1"/>
</dbReference>
<keyword evidence="10" id="KW-1185">Reference proteome</keyword>
<keyword evidence="7" id="KW-1133">Transmembrane helix</keyword>
<feature type="domain" description="Histidine kinase" evidence="8">
    <location>
        <begin position="250"/>
        <end position="464"/>
    </location>
</feature>
<feature type="transmembrane region" description="Helical" evidence="7">
    <location>
        <begin position="165"/>
        <end position="186"/>
    </location>
</feature>
<dbReference type="RefSeq" id="WP_073375239.1">
    <property type="nucleotide sequence ID" value="NZ_FQXS01000008.1"/>
</dbReference>
<sequence>MSLKSVADRLRSGSNGAIGSVLLLWLIQLIFFGVILASARSLIQQSILDDLADSVEAFMERNRLLFLGPDVFSSSFDENTLDELAFVRVIRDEHHLLFFASQDSTIDFSILARLDPQVSGCWLDLSGNNEAAAPRFNIISLGTADGVVIQAGRPDQLSYRLYQRLAVLVAGGVVGALPLSILIVQIGRRYSRRPLRQLGVSLSRLGRGGGELLDPSLVKDPDYRLISKEMNRIIKQNRALVSEMQDSLDNVAHDLRTPMTRLRSVAEYGLQGGDNPILLKNSLSDCLEEAQRVLSMLRIMMSVAEAEAGTMQLEIEDVFLHEVLQEVIELYQYSAEDSGVDISLSVAGDLAVRGDRTRLVQVFANLLDNAIKYNRKRGTVTILAEQADDWVTISFKDTGIGISPHEQDRIWERLYRGDRSRSKPGLGLGLNYVQAVVTAHGGRITVVSASNQGATFMISLPAAGEAATAAAQMTGRTT</sequence>
<dbReference type="EMBL" id="FQXS01000008">
    <property type="protein sequence ID" value="SHH75675.1"/>
    <property type="molecule type" value="Genomic_DNA"/>
</dbReference>
<dbReference type="SUPFAM" id="SSF47384">
    <property type="entry name" value="Homodimeric domain of signal transducing histidine kinase"/>
    <property type="match status" value="1"/>
</dbReference>
<comment type="catalytic activity">
    <reaction evidence="1">
        <text>ATP + protein L-histidine = ADP + protein N-phospho-L-histidine.</text>
        <dbReference type="EC" id="2.7.13.3"/>
    </reaction>
</comment>
<evidence type="ECO:0000256" key="1">
    <source>
        <dbReference type="ARBA" id="ARBA00000085"/>
    </source>
</evidence>
<evidence type="ECO:0000256" key="6">
    <source>
        <dbReference type="ARBA" id="ARBA00023012"/>
    </source>
</evidence>
<dbReference type="InterPro" id="IPR003594">
    <property type="entry name" value="HATPase_dom"/>
</dbReference>
<accession>A0A1M5VKD2</accession>
<dbReference type="CDD" id="cd00075">
    <property type="entry name" value="HATPase"/>
    <property type="match status" value="1"/>
</dbReference>
<keyword evidence="6" id="KW-0902">Two-component regulatory system</keyword>
<dbReference type="PROSITE" id="PS50109">
    <property type="entry name" value="HIS_KIN"/>
    <property type="match status" value="1"/>
</dbReference>
<proteinExistence type="predicted"/>
<dbReference type="InterPro" id="IPR036890">
    <property type="entry name" value="HATPase_C_sf"/>
</dbReference>